<evidence type="ECO:0000313" key="6">
    <source>
        <dbReference type="Proteomes" id="UP001465976"/>
    </source>
</evidence>
<dbReference type="EMBL" id="JBAHYK010000077">
    <property type="protein sequence ID" value="KAL0578964.1"/>
    <property type="molecule type" value="Genomic_DNA"/>
</dbReference>
<feature type="region of interest" description="Disordered" evidence="4">
    <location>
        <begin position="866"/>
        <end position="924"/>
    </location>
</feature>
<dbReference type="Gene3D" id="3.30.60.90">
    <property type="match status" value="1"/>
</dbReference>
<comment type="caution">
    <text evidence="5">The sequence shown here is derived from an EMBL/GenBank/DDBJ whole genome shotgun (WGS) entry which is preliminary data.</text>
</comment>
<accession>A0ABR3FU05</accession>
<keyword evidence="6" id="KW-1185">Reference proteome</keyword>
<evidence type="ECO:0000256" key="1">
    <source>
        <dbReference type="ARBA" id="ARBA00022723"/>
    </source>
</evidence>
<name>A0ABR3FU05_9AGAR</name>
<feature type="region of interest" description="Disordered" evidence="4">
    <location>
        <begin position="270"/>
        <end position="302"/>
    </location>
</feature>
<organism evidence="5 6">
    <name type="scientific">Marasmius crinis-equi</name>
    <dbReference type="NCBI Taxonomy" id="585013"/>
    <lineage>
        <taxon>Eukaryota</taxon>
        <taxon>Fungi</taxon>
        <taxon>Dikarya</taxon>
        <taxon>Basidiomycota</taxon>
        <taxon>Agaricomycotina</taxon>
        <taxon>Agaricomycetes</taxon>
        <taxon>Agaricomycetidae</taxon>
        <taxon>Agaricales</taxon>
        <taxon>Marasmiineae</taxon>
        <taxon>Marasmiaceae</taxon>
        <taxon>Marasmius</taxon>
    </lineage>
</organism>
<feature type="compositionally biased region" description="Polar residues" evidence="4">
    <location>
        <begin position="743"/>
        <end position="759"/>
    </location>
</feature>
<feature type="compositionally biased region" description="Basic and acidic residues" evidence="4">
    <location>
        <begin position="870"/>
        <end position="886"/>
    </location>
</feature>
<keyword evidence="2" id="KW-0863">Zinc-finger</keyword>
<dbReference type="Proteomes" id="UP001465976">
    <property type="component" value="Unassembled WGS sequence"/>
</dbReference>
<evidence type="ECO:0000256" key="2">
    <source>
        <dbReference type="ARBA" id="ARBA00022771"/>
    </source>
</evidence>
<evidence type="ECO:0008006" key="7">
    <source>
        <dbReference type="Google" id="ProtNLM"/>
    </source>
</evidence>
<reference evidence="5 6" key="1">
    <citation type="submission" date="2024-02" db="EMBL/GenBank/DDBJ databases">
        <title>A draft genome for the cacao thread blight pathogen Marasmius crinis-equi.</title>
        <authorList>
            <person name="Cohen S.P."/>
            <person name="Baruah I.K."/>
            <person name="Amoako-Attah I."/>
            <person name="Bukari Y."/>
            <person name="Meinhardt L.W."/>
            <person name="Bailey B.A."/>
        </authorList>
    </citation>
    <scope>NUCLEOTIDE SEQUENCE [LARGE SCALE GENOMIC DNA]</scope>
    <source>
        <strain evidence="5 6">GH-76</strain>
    </source>
</reference>
<keyword evidence="1" id="KW-0479">Metal-binding</keyword>
<proteinExistence type="predicted"/>
<dbReference type="SUPFAM" id="SSF57850">
    <property type="entry name" value="RING/U-box"/>
    <property type="match status" value="1"/>
</dbReference>
<feature type="compositionally biased region" description="Basic and acidic residues" evidence="4">
    <location>
        <begin position="274"/>
        <end position="293"/>
    </location>
</feature>
<feature type="region of interest" description="Disordered" evidence="4">
    <location>
        <begin position="736"/>
        <end position="760"/>
    </location>
</feature>
<protein>
    <recommendedName>
        <fullName evidence="7">ZZ-type domain-containing protein</fullName>
    </recommendedName>
</protein>
<evidence type="ECO:0000256" key="3">
    <source>
        <dbReference type="ARBA" id="ARBA00022833"/>
    </source>
</evidence>
<sequence length="1249" mass="143534">MALALSAEIEEAQKKLDASQTYQASKGEKALNVVGDKVLAASDSQRIAFARGEASAADFSTVKEKISNFKDNCKILVEVLDKVGSVHPFVQAAVVAFKTGIQLEIARRENDDRVVALNMTMYEMMSVLRPLAEMKDPRDKRAVEERLQDRMFMIIRSIKDCAELCDSYQRRATIVKLFTSIKWQPKFTALAKEFVEHRNALQLALQVYVAFEVSTTKYMLSDAVDMMKTVFERMQPGKERKLAEFVRSKGGHLDNPSVDVLKAAVEYEQQQQQNDKDEKANINKNEAGKDEKVTANLGGQRTEMHRDVRNLQEEIQKDVDTILKENRGVFEKRFGAIEYSLKEIRGFVHRESDRVIKMLAGPHEKIRDRNVYHVWREMGWKGSVKATYLVLALNDHFSEKSRQALAEAHMSTEEHVKVIALIAGEGRPTTPIEDPLPVTPAEDLWSLNYITIHRIQPLIEALDEDGSSFITVTEVNTFTSSRPESWSLPKWIAYWTIGFEMTTHWYYQRICRLLSLIARSSKRTLPANRRIVSEFMRDPSVNDLQDHLSGLQNVDSWDSMQWNDTYIFLQFKGWVTRTERRMDDVLGKLVYYIDQDNILHTVTGGGRAEKYMMPLFCLLLGRAFSVMQKSHEEVLDPGEFQKISISLSVVLKAIRDRVEKLKAIYTLQSLQAEDRLRSMFFGLYTYTFDWPKDGGCSLRDPDFYDNRADELASEQVITTERELYHEPLTEELDLGLPSLEPSLPNTSAAQEASTKSENGPQLVGAWSGSYSHYATAPSFGQLSLSITQHTADDRFRCTGIDMWGPFLVNGRLDGERILFLKKHEKGHNDSAMWRYQGKLNGDQWTISGEWGYPLYDQEETKLLAGVGSDEDGHVNEEVREPDRGDNDPSIPVIVVEAPTVDPESDQEAPDHSSEEGFPSGDGEQFNSWVAVGTFVLTRRPVEYALCRPPDQEFHDSRPRALWTLVRNVAKHWYQSRHLSWETIRQKRDKRKAYLKLWEIGSRWGFDNEGIRDSWNDLVQSLHPQDSYLWRTVAEFKYRRDPVHWGMSCDSCYKSSLLSSRIICLECSSGGYSHTLDLCFDCLDNDVRHKNHKASHPRIQLRRSPFRIEISLILENAAYRLYRTSAEVAKCCLRCKKDLLEKPYWQCVECKDDIFICVDCNKADENEKPWLIQRKPTPEGLHDWMHILILDPKDVPTTPNVNEPPLTTEQRLAKVENELQMVTTRLQSMEEILKRMFEGNNVPALPEHEK</sequence>
<keyword evidence="3" id="KW-0862">Zinc</keyword>
<gene>
    <name evidence="5" type="ORF">V5O48_003056</name>
</gene>
<evidence type="ECO:0000256" key="4">
    <source>
        <dbReference type="SAM" id="MobiDB-lite"/>
    </source>
</evidence>
<dbReference type="InterPro" id="IPR043145">
    <property type="entry name" value="Znf_ZZ_sf"/>
</dbReference>
<evidence type="ECO:0000313" key="5">
    <source>
        <dbReference type="EMBL" id="KAL0578964.1"/>
    </source>
</evidence>